<keyword evidence="6 9" id="KW-0812">Transmembrane</keyword>
<keyword evidence="8 9" id="KW-0472">Membrane</keyword>
<keyword evidence="5 10" id="KW-0592">Phosphate transport</keyword>
<comment type="caution">
    <text evidence="12">The sequence shown here is derived from an EMBL/GenBank/DDBJ whole genome shotgun (WGS) entry which is preliminary data.</text>
</comment>
<comment type="subcellular location">
    <subcellularLocation>
        <location evidence="1 9">Cell membrane</location>
        <topology evidence="1 9">Multi-pass membrane protein</topology>
    </subcellularLocation>
</comment>
<dbReference type="InterPro" id="IPR035906">
    <property type="entry name" value="MetI-like_sf"/>
</dbReference>
<dbReference type="InterPro" id="IPR000515">
    <property type="entry name" value="MetI-like"/>
</dbReference>
<dbReference type="GO" id="GO:0006817">
    <property type="term" value="P:phosphate ion transport"/>
    <property type="evidence" value="ECO:0007669"/>
    <property type="project" value="UniProtKB-KW"/>
</dbReference>
<feature type="transmembrane region" description="Helical" evidence="9">
    <location>
        <begin position="170"/>
        <end position="197"/>
    </location>
</feature>
<gene>
    <name evidence="12" type="primary">pstC</name>
    <name evidence="12" type="ORF">IAC55_00455</name>
</gene>
<dbReference type="InterPro" id="IPR051124">
    <property type="entry name" value="Phosphate_Transport_Permease"/>
</dbReference>
<comment type="similarity">
    <text evidence="2 10">Belongs to the binding-protein-dependent transport system permease family. CysTW subfamily.</text>
</comment>
<evidence type="ECO:0000256" key="7">
    <source>
        <dbReference type="ARBA" id="ARBA00022989"/>
    </source>
</evidence>
<dbReference type="GO" id="GO:0005315">
    <property type="term" value="F:phosphate transmembrane transporter activity"/>
    <property type="evidence" value="ECO:0007669"/>
    <property type="project" value="InterPro"/>
</dbReference>
<name>A0A9D9H2B6_9FIRM</name>
<proteinExistence type="inferred from homology"/>
<organism evidence="12 13">
    <name type="scientific">Candidatus Fimicola merdigallinarum</name>
    <dbReference type="NCBI Taxonomy" id="2840819"/>
    <lineage>
        <taxon>Bacteria</taxon>
        <taxon>Bacillati</taxon>
        <taxon>Bacillota</taxon>
        <taxon>Clostridia</taxon>
        <taxon>Lachnospirales</taxon>
        <taxon>Lachnospiraceae</taxon>
        <taxon>Lachnospiraceae incertae sedis</taxon>
        <taxon>Candidatus Fimicola</taxon>
    </lineage>
</organism>
<dbReference type="SUPFAM" id="SSF161098">
    <property type="entry name" value="MetI-like"/>
    <property type="match status" value="1"/>
</dbReference>
<evidence type="ECO:0000259" key="11">
    <source>
        <dbReference type="PROSITE" id="PS50928"/>
    </source>
</evidence>
<evidence type="ECO:0000256" key="1">
    <source>
        <dbReference type="ARBA" id="ARBA00004651"/>
    </source>
</evidence>
<evidence type="ECO:0000256" key="9">
    <source>
        <dbReference type="RuleBase" id="RU363032"/>
    </source>
</evidence>
<evidence type="ECO:0000256" key="4">
    <source>
        <dbReference type="ARBA" id="ARBA00022475"/>
    </source>
</evidence>
<evidence type="ECO:0000313" key="12">
    <source>
        <dbReference type="EMBL" id="MBO8433776.1"/>
    </source>
</evidence>
<dbReference type="InterPro" id="IPR011864">
    <property type="entry name" value="Phosphate_PstC"/>
</dbReference>
<comment type="function">
    <text evidence="10">Part of the binding-protein-dependent transport system for phosphate; probably responsible for the translocation of the substrate across the membrane.</text>
</comment>
<evidence type="ECO:0000256" key="3">
    <source>
        <dbReference type="ARBA" id="ARBA00022448"/>
    </source>
</evidence>
<sequence>MSSNILSSSIKNEEDNTNQNINNKKSFKLSDFYELLAKILFMICAGVVVLGVVVITVYIFIMGLPAIFEVGIINFVTGTKWIPSAEIFGILPMIVGSIYVTIGAVIIGVPVGIFTSVYMSEYAPKSVLRILNPAIELLAGIPSVVYGFFGLVVIVPIINDTLGGKGAGSSLISASIILGIMILPTIITTTKTALLAVPKKYKEGAYALGATKVHTIFSVIIPAGKSGVLSGVVLGIGRAIGETMAVILVAGNSVIIPTSVTDPVRTMTANIAIEMGYSTGLHQEALFATGVILFIFIMSLNVVLHFVQRKEG</sequence>
<reference evidence="12" key="2">
    <citation type="journal article" date="2021" name="PeerJ">
        <title>Extensive microbial diversity within the chicken gut microbiome revealed by metagenomics and culture.</title>
        <authorList>
            <person name="Gilroy R."/>
            <person name="Ravi A."/>
            <person name="Getino M."/>
            <person name="Pursley I."/>
            <person name="Horton D.L."/>
            <person name="Alikhan N.F."/>
            <person name="Baker D."/>
            <person name="Gharbi K."/>
            <person name="Hall N."/>
            <person name="Watson M."/>
            <person name="Adriaenssens E.M."/>
            <person name="Foster-Nyarko E."/>
            <person name="Jarju S."/>
            <person name="Secka A."/>
            <person name="Antonio M."/>
            <person name="Oren A."/>
            <person name="Chaudhuri R.R."/>
            <person name="La Ragione R."/>
            <person name="Hildebrand F."/>
            <person name="Pallen M.J."/>
        </authorList>
    </citation>
    <scope>NUCLEOTIDE SEQUENCE</scope>
    <source>
        <strain evidence="12">F6-4510</strain>
    </source>
</reference>
<dbReference type="NCBIfam" id="TIGR02138">
    <property type="entry name" value="phosphate_pstC"/>
    <property type="match status" value="1"/>
</dbReference>
<feature type="transmembrane region" description="Helical" evidence="9">
    <location>
        <begin position="88"/>
        <end position="114"/>
    </location>
</feature>
<keyword evidence="3 9" id="KW-0813">Transport</keyword>
<evidence type="ECO:0000256" key="6">
    <source>
        <dbReference type="ARBA" id="ARBA00022692"/>
    </source>
</evidence>
<dbReference type="PANTHER" id="PTHR30425:SF1">
    <property type="entry name" value="PHOSPHATE TRANSPORT SYSTEM PERMEASE PROTEIN PSTC"/>
    <property type="match status" value="1"/>
</dbReference>
<protein>
    <recommendedName>
        <fullName evidence="10">Phosphate transport system permease protein</fullName>
    </recommendedName>
</protein>
<keyword evidence="7 9" id="KW-1133">Transmembrane helix</keyword>
<evidence type="ECO:0000256" key="2">
    <source>
        <dbReference type="ARBA" id="ARBA00007069"/>
    </source>
</evidence>
<evidence type="ECO:0000313" key="13">
    <source>
        <dbReference type="Proteomes" id="UP000823611"/>
    </source>
</evidence>
<dbReference type="AlphaFoldDB" id="A0A9D9H2B6"/>
<dbReference type="Gene3D" id="1.10.3720.10">
    <property type="entry name" value="MetI-like"/>
    <property type="match status" value="1"/>
</dbReference>
<feature type="domain" description="ABC transmembrane type-1" evidence="11">
    <location>
        <begin position="94"/>
        <end position="304"/>
    </location>
</feature>
<evidence type="ECO:0000256" key="10">
    <source>
        <dbReference type="RuleBase" id="RU363054"/>
    </source>
</evidence>
<evidence type="ECO:0000256" key="8">
    <source>
        <dbReference type="ARBA" id="ARBA00023136"/>
    </source>
</evidence>
<dbReference type="GO" id="GO:0005886">
    <property type="term" value="C:plasma membrane"/>
    <property type="evidence" value="ECO:0007669"/>
    <property type="project" value="UniProtKB-SubCell"/>
</dbReference>
<dbReference type="CDD" id="cd06261">
    <property type="entry name" value="TM_PBP2"/>
    <property type="match status" value="1"/>
</dbReference>
<evidence type="ECO:0000256" key="5">
    <source>
        <dbReference type="ARBA" id="ARBA00022592"/>
    </source>
</evidence>
<accession>A0A9D9H2B6</accession>
<feature type="transmembrane region" description="Helical" evidence="9">
    <location>
        <begin position="135"/>
        <end position="158"/>
    </location>
</feature>
<feature type="transmembrane region" description="Helical" evidence="9">
    <location>
        <begin position="35"/>
        <end position="68"/>
    </location>
</feature>
<dbReference type="EMBL" id="JADIMX010000010">
    <property type="protein sequence ID" value="MBO8433776.1"/>
    <property type="molecule type" value="Genomic_DNA"/>
</dbReference>
<feature type="transmembrane region" description="Helical" evidence="9">
    <location>
        <begin position="285"/>
        <end position="307"/>
    </location>
</feature>
<dbReference type="PROSITE" id="PS50928">
    <property type="entry name" value="ABC_TM1"/>
    <property type="match status" value="1"/>
</dbReference>
<dbReference type="Pfam" id="PF00528">
    <property type="entry name" value="BPD_transp_1"/>
    <property type="match status" value="1"/>
</dbReference>
<dbReference type="Proteomes" id="UP000823611">
    <property type="component" value="Unassembled WGS sequence"/>
</dbReference>
<reference evidence="12" key="1">
    <citation type="submission" date="2020-10" db="EMBL/GenBank/DDBJ databases">
        <authorList>
            <person name="Gilroy R."/>
        </authorList>
    </citation>
    <scope>NUCLEOTIDE SEQUENCE</scope>
    <source>
        <strain evidence="12">F6-4510</strain>
    </source>
</reference>
<comment type="caution">
    <text evidence="10">Lacks conserved residue(s) required for the propagation of feature annotation.</text>
</comment>
<dbReference type="PANTHER" id="PTHR30425">
    <property type="entry name" value="PHOSPHATE TRANSPORT SYSTEM PERMEASE PROTEIN PST"/>
    <property type="match status" value="1"/>
</dbReference>
<keyword evidence="4 10" id="KW-1003">Cell membrane</keyword>